<organism evidence="2 3">
    <name type="scientific">Nephila pilipes</name>
    <name type="common">Giant wood spider</name>
    <name type="synonym">Nephila maculata</name>
    <dbReference type="NCBI Taxonomy" id="299642"/>
    <lineage>
        <taxon>Eukaryota</taxon>
        <taxon>Metazoa</taxon>
        <taxon>Ecdysozoa</taxon>
        <taxon>Arthropoda</taxon>
        <taxon>Chelicerata</taxon>
        <taxon>Arachnida</taxon>
        <taxon>Araneae</taxon>
        <taxon>Araneomorphae</taxon>
        <taxon>Entelegynae</taxon>
        <taxon>Araneoidea</taxon>
        <taxon>Nephilidae</taxon>
        <taxon>Nephila</taxon>
    </lineage>
</organism>
<sequence>MTGKSKPFNMKNPHDLLTIRNILSCNIDDEEDVVLDEGDTEEEEDISEREDDSESERVQQETQKLKIMTID</sequence>
<dbReference type="EMBL" id="BMAW01114502">
    <property type="protein sequence ID" value="GFT62017.1"/>
    <property type="molecule type" value="Genomic_DNA"/>
</dbReference>
<accession>A0A8X6TYX3</accession>
<evidence type="ECO:0000313" key="3">
    <source>
        <dbReference type="Proteomes" id="UP000887013"/>
    </source>
</evidence>
<feature type="region of interest" description="Disordered" evidence="1">
    <location>
        <begin position="31"/>
        <end position="71"/>
    </location>
</feature>
<dbReference type="AlphaFoldDB" id="A0A8X6TYX3"/>
<protein>
    <submittedName>
        <fullName evidence="2">Uncharacterized protein</fullName>
    </submittedName>
</protein>
<keyword evidence="3" id="KW-1185">Reference proteome</keyword>
<evidence type="ECO:0000313" key="2">
    <source>
        <dbReference type="EMBL" id="GFT62017.1"/>
    </source>
</evidence>
<name>A0A8X6TYX3_NEPPI</name>
<dbReference type="Proteomes" id="UP000887013">
    <property type="component" value="Unassembled WGS sequence"/>
</dbReference>
<gene>
    <name evidence="2" type="ORF">NPIL_326951</name>
</gene>
<proteinExistence type="predicted"/>
<reference evidence="2" key="1">
    <citation type="submission" date="2020-08" db="EMBL/GenBank/DDBJ databases">
        <title>Multicomponent nature underlies the extraordinary mechanical properties of spider dragline silk.</title>
        <authorList>
            <person name="Kono N."/>
            <person name="Nakamura H."/>
            <person name="Mori M."/>
            <person name="Yoshida Y."/>
            <person name="Ohtoshi R."/>
            <person name="Malay A.D."/>
            <person name="Moran D.A.P."/>
            <person name="Tomita M."/>
            <person name="Numata K."/>
            <person name="Arakawa K."/>
        </authorList>
    </citation>
    <scope>NUCLEOTIDE SEQUENCE</scope>
</reference>
<feature type="compositionally biased region" description="Acidic residues" evidence="1">
    <location>
        <begin position="31"/>
        <end position="54"/>
    </location>
</feature>
<comment type="caution">
    <text evidence="2">The sequence shown here is derived from an EMBL/GenBank/DDBJ whole genome shotgun (WGS) entry which is preliminary data.</text>
</comment>
<evidence type="ECO:0000256" key="1">
    <source>
        <dbReference type="SAM" id="MobiDB-lite"/>
    </source>
</evidence>